<dbReference type="SUPFAM" id="SSF46600">
    <property type="entry name" value="C-terminal UvrC-binding domain of UvrB"/>
    <property type="match status" value="1"/>
</dbReference>
<dbReference type="Gene3D" id="4.10.860.10">
    <property type="entry name" value="UVR domain"/>
    <property type="match status" value="1"/>
</dbReference>
<dbReference type="GO" id="GO:0016301">
    <property type="term" value="F:kinase activity"/>
    <property type="evidence" value="ECO:0007669"/>
    <property type="project" value="UniProtKB-KW"/>
</dbReference>
<evidence type="ECO:0000256" key="1">
    <source>
        <dbReference type="SAM" id="MobiDB-lite"/>
    </source>
</evidence>
<name>A0ABV2G7T8_9BACL</name>
<keyword evidence="4" id="KW-1185">Reference proteome</keyword>
<dbReference type="InterPro" id="IPR036876">
    <property type="entry name" value="UVR_dom_sf"/>
</dbReference>
<sequence>MKKQATETRPAGKKRAARRKATAGTAETAAYIRKEVFVLICDHCHERPASVVVTQSKNGKTQERHLCDVCASHFHPFQGDFGSDPFGIQQFLANWIGGGIPQQAGRPQSVEEGPECPTCGLTFRRFLERGKFGCPDCYDAFRKELPQVFRKVQNGHAEHTGKVPESFSGRVSAERKIGELRGLMQEAIGSEEFEEAARIRDEIRGLERSLAEGGDSGDVD</sequence>
<reference evidence="3 4" key="1">
    <citation type="submission" date="2024-06" db="EMBL/GenBank/DDBJ databases">
        <title>Genomic Encyclopedia of Type Strains, Phase IV (KMG-IV): sequencing the most valuable type-strain genomes for metagenomic binning, comparative biology and taxonomic classification.</title>
        <authorList>
            <person name="Goeker M."/>
        </authorList>
    </citation>
    <scope>NUCLEOTIDE SEQUENCE [LARGE SCALE GENOMIC DNA]</scope>
    <source>
        <strain evidence="3 4">DSM 26128</strain>
    </source>
</reference>
<dbReference type="Pfam" id="PF02151">
    <property type="entry name" value="UVR"/>
    <property type="match status" value="1"/>
</dbReference>
<dbReference type="InterPro" id="IPR025542">
    <property type="entry name" value="YacH"/>
</dbReference>
<dbReference type="PROSITE" id="PS50151">
    <property type="entry name" value="UVR"/>
    <property type="match status" value="1"/>
</dbReference>
<dbReference type="InterPro" id="IPR001943">
    <property type="entry name" value="UVR_dom"/>
</dbReference>
<keyword evidence="3" id="KW-0418">Kinase</keyword>
<dbReference type="Proteomes" id="UP001549099">
    <property type="component" value="Unassembled WGS sequence"/>
</dbReference>
<comment type="caution">
    <text evidence="3">The sequence shown here is derived from an EMBL/GenBank/DDBJ whole genome shotgun (WGS) entry which is preliminary data.</text>
</comment>
<accession>A0ABV2G7T8</accession>
<feature type="compositionally biased region" description="Basic residues" evidence="1">
    <location>
        <begin position="11"/>
        <end position="21"/>
    </location>
</feature>
<dbReference type="EMBL" id="JBEPLW010000001">
    <property type="protein sequence ID" value="MET3574307.1"/>
    <property type="molecule type" value="Genomic_DNA"/>
</dbReference>
<evidence type="ECO:0000313" key="3">
    <source>
        <dbReference type="EMBL" id="MET3574307.1"/>
    </source>
</evidence>
<keyword evidence="3" id="KW-0808">Transferase</keyword>
<gene>
    <name evidence="3" type="ORF">ABID49_000183</name>
</gene>
<proteinExistence type="predicted"/>
<feature type="region of interest" description="Disordered" evidence="1">
    <location>
        <begin position="1"/>
        <end position="24"/>
    </location>
</feature>
<organism evidence="3 4">
    <name type="scientific">Bhargavaea ullalensis</name>
    <dbReference type="NCBI Taxonomy" id="1265685"/>
    <lineage>
        <taxon>Bacteria</taxon>
        <taxon>Bacillati</taxon>
        <taxon>Bacillota</taxon>
        <taxon>Bacilli</taxon>
        <taxon>Bacillales</taxon>
        <taxon>Caryophanaceae</taxon>
        <taxon>Bhargavaea</taxon>
    </lineage>
</organism>
<evidence type="ECO:0000313" key="4">
    <source>
        <dbReference type="Proteomes" id="UP001549099"/>
    </source>
</evidence>
<dbReference type="PANTHER" id="PTHR38430">
    <property type="entry name" value="PROTEIN-ARGININE KINASE ACTIVATOR PROTEIN"/>
    <property type="match status" value="1"/>
</dbReference>
<evidence type="ECO:0000259" key="2">
    <source>
        <dbReference type="PROSITE" id="PS50151"/>
    </source>
</evidence>
<protein>
    <submittedName>
        <fullName evidence="3">Protein arginine kinase activator</fullName>
    </submittedName>
</protein>
<feature type="domain" description="UVR" evidence="2">
    <location>
        <begin position="174"/>
        <end position="209"/>
    </location>
</feature>
<dbReference type="RefSeq" id="WP_354194372.1">
    <property type="nucleotide sequence ID" value="NZ_JBEPLW010000001.1"/>
</dbReference>
<dbReference type="PANTHER" id="PTHR38430:SF1">
    <property type="entry name" value="PROTEIN-ARGININE KINASE ACTIVATOR PROTEIN"/>
    <property type="match status" value="1"/>
</dbReference>